<dbReference type="SMART" id="SM00225">
    <property type="entry name" value="BTB"/>
    <property type="match status" value="2"/>
</dbReference>
<evidence type="ECO:0000313" key="4">
    <source>
        <dbReference type="Proteomes" id="UP000313359"/>
    </source>
</evidence>
<feature type="compositionally biased region" description="Low complexity" evidence="1">
    <location>
        <begin position="436"/>
        <end position="447"/>
    </location>
</feature>
<evidence type="ECO:0000256" key="1">
    <source>
        <dbReference type="SAM" id="MobiDB-lite"/>
    </source>
</evidence>
<name>A0A5C2SUS0_9APHY</name>
<protein>
    <recommendedName>
        <fullName evidence="2">BTB domain-containing protein</fullName>
    </recommendedName>
</protein>
<reference evidence="3" key="1">
    <citation type="journal article" date="2018" name="Genome Biol. Evol.">
        <title>Genomics and development of Lentinus tigrinus, a white-rot wood-decaying mushroom with dimorphic fruiting bodies.</title>
        <authorList>
            <person name="Wu B."/>
            <person name="Xu Z."/>
            <person name="Knudson A."/>
            <person name="Carlson A."/>
            <person name="Chen N."/>
            <person name="Kovaka S."/>
            <person name="LaButti K."/>
            <person name="Lipzen A."/>
            <person name="Pennachio C."/>
            <person name="Riley R."/>
            <person name="Schakwitz W."/>
            <person name="Umezawa K."/>
            <person name="Ohm R.A."/>
            <person name="Grigoriev I.V."/>
            <person name="Nagy L.G."/>
            <person name="Gibbons J."/>
            <person name="Hibbett D."/>
        </authorList>
    </citation>
    <scope>NUCLEOTIDE SEQUENCE [LARGE SCALE GENOMIC DNA]</scope>
    <source>
        <strain evidence="3">ALCF2SS1-6</strain>
    </source>
</reference>
<accession>A0A5C2SUS0</accession>
<keyword evidence="4" id="KW-1185">Reference proteome</keyword>
<organism evidence="3 4">
    <name type="scientific">Lentinus tigrinus ALCF2SS1-6</name>
    <dbReference type="NCBI Taxonomy" id="1328759"/>
    <lineage>
        <taxon>Eukaryota</taxon>
        <taxon>Fungi</taxon>
        <taxon>Dikarya</taxon>
        <taxon>Basidiomycota</taxon>
        <taxon>Agaricomycotina</taxon>
        <taxon>Agaricomycetes</taxon>
        <taxon>Polyporales</taxon>
        <taxon>Polyporaceae</taxon>
        <taxon>Lentinus</taxon>
    </lineage>
</organism>
<feature type="region of interest" description="Disordered" evidence="1">
    <location>
        <begin position="1"/>
        <end position="21"/>
    </location>
</feature>
<dbReference type="CDD" id="cd18186">
    <property type="entry name" value="BTB_POZ_ZBTB_KLHL-like"/>
    <property type="match status" value="2"/>
</dbReference>
<sequence>MSTTATSPPMASTTTNAGPPFNKATADAILRASDNVDFWVRRSILAEASSVFEDMLSIPQPPPGSANSDEVKDGLPVIRLSEDSATLDKLLRLCYPTDDPQIDSLDSLRPVLQAALKYMMQESTSLLRRRLIKLGEAQPLRAFAIACSLELDQDAEALAPLAHSVHGTFVEELRGLSAGVYYRIVHYLPRRGTMSSKRMTCKTPRTTASPPCGPVHRGPGSDDSRRHIPPELLHSPTADVIVRTTDNVDLHLHSAILSLASPVLRDLIVDCQDQDNGWEYVEPVYLPEDSHTVATLLQHVYPLPRPVLSKSLSELKSLLSAAYKYDIAAATQALRAQLPSFLPASCECEVRGERTETDADALRVFALAHRYGFHEERIAAARALLRLSSEELRGVYVEELEDIPADAYFRLLEYHDKCGQVTSARVLAHALSYSEAGSSSAPSSPMSTTLGSMPGAGRANSRDRARSGGGGNKSKSDTHQAGAGLSLGTSDPCRILTTNRGHTYTCHVLLDDTSSPAWAHFQTHSTPRWWIMYLYKVALVLRHRPSARAPLDAGLRQRAISRMLECQCCRGVFLQGFQEYAESLVREVEIAVAKVKLNLS</sequence>
<dbReference type="AlphaFoldDB" id="A0A5C2SUS0"/>
<dbReference type="PROSITE" id="PS50097">
    <property type="entry name" value="BTB"/>
    <property type="match status" value="1"/>
</dbReference>
<feature type="domain" description="BTB" evidence="2">
    <location>
        <begin position="238"/>
        <end position="301"/>
    </location>
</feature>
<dbReference type="InterPro" id="IPR011333">
    <property type="entry name" value="SKP1/BTB/POZ_sf"/>
</dbReference>
<feature type="region of interest" description="Disordered" evidence="1">
    <location>
        <begin position="436"/>
        <end position="485"/>
    </location>
</feature>
<gene>
    <name evidence="3" type="ORF">L227DRAFT_647975</name>
</gene>
<feature type="compositionally biased region" description="Low complexity" evidence="1">
    <location>
        <begin position="1"/>
        <end position="15"/>
    </location>
</feature>
<proteinExistence type="predicted"/>
<dbReference type="EMBL" id="ML122250">
    <property type="protein sequence ID" value="RPD66799.1"/>
    <property type="molecule type" value="Genomic_DNA"/>
</dbReference>
<dbReference type="Pfam" id="PF00651">
    <property type="entry name" value="BTB"/>
    <property type="match status" value="2"/>
</dbReference>
<dbReference type="InterPro" id="IPR000210">
    <property type="entry name" value="BTB/POZ_dom"/>
</dbReference>
<feature type="compositionally biased region" description="Polar residues" evidence="1">
    <location>
        <begin position="196"/>
        <end position="209"/>
    </location>
</feature>
<dbReference type="Gene3D" id="3.30.710.10">
    <property type="entry name" value="Potassium Channel Kv1.1, Chain A"/>
    <property type="match status" value="2"/>
</dbReference>
<dbReference type="OrthoDB" id="2790546at2759"/>
<evidence type="ECO:0000259" key="2">
    <source>
        <dbReference type="PROSITE" id="PS50097"/>
    </source>
</evidence>
<dbReference type="Proteomes" id="UP000313359">
    <property type="component" value="Unassembled WGS sequence"/>
</dbReference>
<evidence type="ECO:0000313" key="3">
    <source>
        <dbReference type="EMBL" id="RPD66799.1"/>
    </source>
</evidence>
<feature type="region of interest" description="Disordered" evidence="1">
    <location>
        <begin position="196"/>
        <end position="223"/>
    </location>
</feature>
<dbReference type="STRING" id="1328759.A0A5C2SUS0"/>